<feature type="domain" description="Thaumarchaeal output" evidence="1">
    <location>
        <begin position="14"/>
        <end position="185"/>
    </location>
</feature>
<dbReference type="AlphaFoldDB" id="A0A7C5QCX6"/>
<sequence length="337" mass="36962">MSSDTVMGRKEVRQLIKRIIDSGIESLMPELTAGEYRYPFAEEALNSDSTDTVNVLEALSKMGVLEKQLHESIMACPGCGHGCLTVKLVCPTCSSGQMLKGNVVEHLLCGYVDLEQSFRDKGFVCPKCGKKLTAAGVDYRPAGLFYKCFSCGRVTASPVKRYVCAKCMKAFSEDELASKPVNRYVVVYDKLKSYGAFVDVSPIILYLESKNYVVKHPAQIAGYSGITHEFTLFVSKQGTSPPSGVVVDVVAGVQESKVYELFTKSFDVKAGGTMLFVLGKADQKAVRVAKTFSIDVFEADTVEELLDKVRQPLENAIDSLSKRQADRLRQDPGQHSS</sequence>
<evidence type="ECO:0000259" key="1">
    <source>
        <dbReference type="Pfam" id="PF18551"/>
    </source>
</evidence>
<proteinExistence type="predicted"/>
<protein>
    <recommendedName>
        <fullName evidence="1">Thaumarchaeal output domain-containing protein</fullName>
    </recommendedName>
</protein>
<dbReference type="InterPro" id="IPR040572">
    <property type="entry name" value="TackOD1"/>
</dbReference>
<gene>
    <name evidence="2" type="ORF">ENM11_03405</name>
</gene>
<reference evidence="2" key="1">
    <citation type="journal article" date="2020" name="mSystems">
        <title>Genome- and Community-Level Interaction Insights into Carbon Utilization and Element Cycling Functions of Hydrothermarchaeota in Hydrothermal Sediment.</title>
        <authorList>
            <person name="Zhou Z."/>
            <person name="Liu Y."/>
            <person name="Xu W."/>
            <person name="Pan J."/>
            <person name="Luo Z.H."/>
            <person name="Li M."/>
        </authorList>
    </citation>
    <scope>NUCLEOTIDE SEQUENCE [LARGE SCALE GENOMIC DNA]</scope>
    <source>
        <strain evidence="2">SpSt-1056</strain>
    </source>
</reference>
<dbReference type="EMBL" id="DRWN01000026">
    <property type="protein sequence ID" value="HHK68188.1"/>
    <property type="molecule type" value="Genomic_DNA"/>
</dbReference>
<organism evidence="2">
    <name type="scientific">Caldiarchaeum subterraneum</name>
    <dbReference type="NCBI Taxonomy" id="311458"/>
    <lineage>
        <taxon>Archaea</taxon>
        <taxon>Nitrososphaerota</taxon>
        <taxon>Candidatus Caldarchaeales</taxon>
        <taxon>Candidatus Caldarchaeaceae</taxon>
        <taxon>Candidatus Caldarchaeum</taxon>
    </lineage>
</organism>
<accession>A0A7C5QCX6</accession>
<comment type="caution">
    <text evidence="2">The sequence shown here is derived from an EMBL/GenBank/DDBJ whole genome shotgun (WGS) entry which is preliminary data.</text>
</comment>
<evidence type="ECO:0000313" key="2">
    <source>
        <dbReference type="EMBL" id="HHK68188.1"/>
    </source>
</evidence>
<name>A0A7C5QCX6_CALS0</name>
<dbReference type="Pfam" id="PF18551">
    <property type="entry name" value="TackOD1"/>
    <property type="match status" value="1"/>
</dbReference>